<keyword evidence="3" id="KW-1185">Reference proteome</keyword>
<organism evidence="2 3">
    <name type="scientific">Collybiopsis confluens</name>
    <dbReference type="NCBI Taxonomy" id="2823264"/>
    <lineage>
        <taxon>Eukaryota</taxon>
        <taxon>Fungi</taxon>
        <taxon>Dikarya</taxon>
        <taxon>Basidiomycota</taxon>
        <taxon>Agaricomycotina</taxon>
        <taxon>Agaricomycetes</taxon>
        <taxon>Agaricomycetidae</taxon>
        <taxon>Agaricales</taxon>
        <taxon>Marasmiineae</taxon>
        <taxon>Omphalotaceae</taxon>
        <taxon>Collybiopsis</taxon>
    </lineage>
</organism>
<dbReference type="PANTHER" id="PTHR21535">
    <property type="entry name" value="MAGNESIUM AND COBALT TRANSPORT PROTEIN/MITOCHONDRIAL IMPORT INNER MEMBRANE TRANSLOCASE SUBUNIT TIM8"/>
    <property type="match status" value="1"/>
</dbReference>
<accession>A0A8H5I0Q1</accession>
<dbReference type="GO" id="GO:0016020">
    <property type="term" value="C:membrane"/>
    <property type="evidence" value="ECO:0007669"/>
    <property type="project" value="TreeGrafter"/>
</dbReference>
<feature type="compositionally biased region" description="Low complexity" evidence="1">
    <location>
        <begin position="7"/>
        <end position="30"/>
    </location>
</feature>
<name>A0A8H5I0Q1_9AGAR</name>
<evidence type="ECO:0000313" key="2">
    <source>
        <dbReference type="EMBL" id="KAF5392935.1"/>
    </source>
</evidence>
<dbReference type="GO" id="GO:0015095">
    <property type="term" value="F:magnesium ion transmembrane transporter activity"/>
    <property type="evidence" value="ECO:0007669"/>
    <property type="project" value="TreeGrafter"/>
</dbReference>
<comment type="caution">
    <text evidence="2">The sequence shown here is derived from an EMBL/GenBank/DDBJ whole genome shotgun (WGS) entry which is preliminary data.</text>
</comment>
<gene>
    <name evidence="2" type="ORF">D9757_001213</name>
</gene>
<dbReference type="Proteomes" id="UP000518752">
    <property type="component" value="Unassembled WGS sequence"/>
</dbReference>
<dbReference type="EMBL" id="JAACJN010000003">
    <property type="protein sequence ID" value="KAF5392935.1"/>
    <property type="molecule type" value="Genomic_DNA"/>
</dbReference>
<feature type="region of interest" description="Disordered" evidence="1">
    <location>
        <begin position="412"/>
        <end position="435"/>
    </location>
</feature>
<reference evidence="2 3" key="1">
    <citation type="journal article" date="2020" name="ISME J.">
        <title>Uncovering the hidden diversity of litter-decomposition mechanisms in mushroom-forming fungi.</title>
        <authorList>
            <person name="Floudas D."/>
            <person name="Bentzer J."/>
            <person name="Ahren D."/>
            <person name="Johansson T."/>
            <person name="Persson P."/>
            <person name="Tunlid A."/>
        </authorList>
    </citation>
    <scope>NUCLEOTIDE SEQUENCE [LARGE SCALE GENOMIC DNA]</scope>
    <source>
        <strain evidence="2 3">CBS 406.79</strain>
    </source>
</reference>
<dbReference type="OrthoDB" id="29879at2759"/>
<feature type="region of interest" description="Disordered" evidence="1">
    <location>
        <begin position="1"/>
        <end position="183"/>
    </location>
</feature>
<feature type="compositionally biased region" description="Polar residues" evidence="1">
    <location>
        <begin position="158"/>
        <end position="169"/>
    </location>
</feature>
<feature type="compositionally biased region" description="Polar residues" evidence="1">
    <location>
        <begin position="77"/>
        <end position="87"/>
    </location>
</feature>
<feature type="compositionally biased region" description="Pro residues" evidence="1">
    <location>
        <begin position="235"/>
        <end position="251"/>
    </location>
</feature>
<dbReference type="GO" id="GO:0010961">
    <property type="term" value="P:intracellular magnesium ion homeostasis"/>
    <property type="evidence" value="ECO:0007669"/>
    <property type="project" value="TreeGrafter"/>
</dbReference>
<feature type="compositionally biased region" description="Low complexity" evidence="1">
    <location>
        <begin position="252"/>
        <end position="276"/>
    </location>
</feature>
<evidence type="ECO:0000313" key="3">
    <source>
        <dbReference type="Proteomes" id="UP000518752"/>
    </source>
</evidence>
<dbReference type="PANTHER" id="PTHR21535:SF51">
    <property type="entry name" value="MANGANESE RESISTANCE PROTEIN MNR2"/>
    <property type="match status" value="1"/>
</dbReference>
<sequence length="495" mass="53331">MSGNGVLSSSPASAGGSPLRRRGSSSVSVDELSDSRPRLSPTLVRSFDPNDPQVRERQQTLDMDMAMQLSRARRDTVTVSPTLSPTEVTPELPESSMQAGISPSEQWDIDRARGPPLDEVEDSESILTKRHSSAVDVRDLLSQSHDPSLLVSLGDQRSFPSQDDPSTSAYGPLPTYQANVASSSSSAFNFEPLEAFAASEKHTLGLTSPVTTKTKFSLPPPRNRQFTDDIFMPRQTPPQPIQSIPLPPPPALSSESSEPSSSTAIPSNETADSAPPAIAPSPSFPRQRKLSQSNPQPRSHRKRIGGKLALFENINGGSSGANRIPFSLGPGRSSSGVPAANENFLDDNPPLFRSATVPVPALHTGHDRPYRFSFYTNALPSTIHARSFSELPAEGQTFQDLFAGVHRDGNDSQAKDLKRPLSGGSKGYFPGNVKPSNRSRAGFGGGFGLSSYEGDDPESSTWWLDVLSPTDEEMKMISKASFPLSLIFDRRITSC</sequence>
<evidence type="ECO:0000256" key="1">
    <source>
        <dbReference type="SAM" id="MobiDB-lite"/>
    </source>
</evidence>
<proteinExistence type="predicted"/>
<feature type="region of interest" description="Disordered" evidence="1">
    <location>
        <begin position="210"/>
        <end position="337"/>
    </location>
</feature>
<protein>
    <submittedName>
        <fullName evidence="2">Uncharacterized protein</fullName>
    </submittedName>
</protein>
<feature type="compositionally biased region" description="Polar residues" evidence="1">
    <location>
        <begin position="95"/>
        <end position="105"/>
    </location>
</feature>
<dbReference type="AlphaFoldDB" id="A0A8H5I0Q1"/>